<evidence type="ECO:0000313" key="1">
    <source>
        <dbReference type="EMBL" id="KAK0160201.1"/>
    </source>
</evidence>
<evidence type="ECO:0000313" key="2">
    <source>
        <dbReference type="Proteomes" id="UP001168990"/>
    </source>
</evidence>
<reference evidence="1" key="2">
    <citation type="submission" date="2023-03" db="EMBL/GenBank/DDBJ databases">
        <authorList>
            <person name="Inwood S.N."/>
            <person name="Skelly J.G."/>
            <person name="Guhlin J."/>
            <person name="Harrop T.W.R."/>
            <person name="Goldson S.G."/>
            <person name="Dearden P.K."/>
        </authorList>
    </citation>
    <scope>NUCLEOTIDE SEQUENCE</scope>
    <source>
        <strain evidence="1">Irish</strain>
        <tissue evidence="1">Whole body</tissue>
    </source>
</reference>
<organism evidence="1 2">
    <name type="scientific">Microctonus aethiopoides</name>
    <dbReference type="NCBI Taxonomy" id="144406"/>
    <lineage>
        <taxon>Eukaryota</taxon>
        <taxon>Metazoa</taxon>
        <taxon>Ecdysozoa</taxon>
        <taxon>Arthropoda</taxon>
        <taxon>Hexapoda</taxon>
        <taxon>Insecta</taxon>
        <taxon>Pterygota</taxon>
        <taxon>Neoptera</taxon>
        <taxon>Endopterygota</taxon>
        <taxon>Hymenoptera</taxon>
        <taxon>Apocrita</taxon>
        <taxon>Ichneumonoidea</taxon>
        <taxon>Braconidae</taxon>
        <taxon>Euphorinae</taxon>
        <taxon>Microctonus</taxon>
    </lineage>
</organism>
<keyword evidence="2" id="KW-1185">Reference proteome</keyword>
<proteinExistence type="predicted"/>
<dbReference type="AlphaFoldDB" id="A0AA39F0R7"/>
<sequence>MSDTCFICEGLLSDSDVVEVRRGLETSKNSCIARSEGKNEYFKTVTFVNVHSNCRKNYTNNLSTPAFKRCQEEPSTSVSYLHVKKESVLLVSKNYDTVLKTADVRDDKYGRSVMERINFEYDLVSVEAKYHGKCFSNFILVTGKGDAGRPFDENIKIAMENPARYQCRFFTSSLQCRNKGVNKNSAQLKLFRRLVFKTSKMTGLINAEYFR</sequence>
<protein>
    <submittedName>
        <fullName evidence="1">Uncharacterized protein</fullName>
    </submittedName>
</protein>
<accession>A0AA39F0R7</accession>
<gene>
    <name evidence="1" type="ORF">PV328_007629</name>
</gene>
<reference evidence="1" key="1">
    <citation type="journal article" date="2023" name="bioRxiv">
        <title>Scaffold-level genome assemblies of two parasitoid biocontrol wasps reveal the parthenogenesis mechanism and an associated novel virus.</title>
        <authorList>
            <person name="Inwood S."/>
            <person name="Skelly J."/>
            <person name="Guhlin J."/>
            <person name="Harrop T."/>
            <person name="Goldson S."/>
            <person name="Dearden P."/>
        </authorList>
    </citation>
    <scope>NUCLEOTIDE SEQUENCE</scope>
    <source>
        <strain evidence="1">Irish</strain>
        <tissue evidence="1">Whole body</tissue>
    </source>
</reference>
<comment type="caution">
    <text evidence="1">The sequence shown here is derived from an EMBL/GenBank/DDBJ whole genome shotgun (WGS) entry which is preliminary data.</text>
</comment>
<dbReference type="EMBL" id="JAQQBS010001423">
    <property type="protein sequence ID" value="KAK0160201.1"/>
    <property type="molecule type" value="Genomic_DNA"/>
</dbReference>
<name>A0AA39F0R7_9HYME</name>
<dbReference type="Proteomes" id="UP001168990">
    <property type="component" value="Unassembled WGS sequence"/>
</dbReference>